<dbReference type="NCBIfam" id="TIGR00347">
    <property type="entry name" value="bioD"/>
    <property type="match status" value="1"/>
</dbReference>
<dbReference type="RefSeq" id="WP_066338805.1">
    <property type="nucleotide sequence ID" value="NZ_CP016503.1"/>
</dbReference>
<feature type="binding site" evidence="9">
    <location>
        <begin position="12"/>
        <end position="17"/>
    </location>
    <ligand>
        <name>ATP</name>
        <dbReference type="ChEBI" id="CHEBI:30616"/>
    </ligand>
</feature>
<dbReference type="UniPathway" id="UPA00078">
    <property type="reaction ID" value="UER00161"/>
</dbReference>
<dbReference type="GO" id="GO:0009102">
    <property type="term" value="P:biotin biosynthetic process"/>
    <property type="evidence" value="ECO:0007669"/>
    <property type="project" value="UniProtKB-UniRule"/>
</dbReference>
<dbReference type="InterPro" id="IPR027417">
    <property type="entry name" value="P-loop_NTPase"/>
</dbReference>
<keyword evidence="7 9" id="KW-0460">Magnesium</keyword>
<comment type="catalytic activity">
    <reaction evidence="9">
        <text>(7R,8S)-7,8-diammoniononanoate + CO2 + ATP = (4R,5S)-dethiobiotin + ADP + phosphate + 3 H(+)</text>
        <dbReference type="Rhea" id="RHEA:15805"/>
        <dbReference type="ChEBI" id="CHEBI:15378"/>
        <dbReference type="ChEBI" id="CHEBI:16526"/>
        <dbReference type="ChEBI" id="CHEBI:30616"/>
        <dbReference type="ChEBI" id="CHEBI:43474"/>
        <dbReference type="ChEBI" id="CHEBI:149469"/>
        <dbReference type="ChEBI" id="CHEBI:149473"/>
        <dbReference type="ChEBI" id="CHEBI:456216"/>
        <dbReference type="EC" id="6.3.3.3"/>
    </reaction>
</comment>
<dbReference type="PANTHER" id="PTHR43210">
    <property type="entry name" value="DETHIOBIOTIN SYNTHETASE"/>
    <property type="match status" value="1"/>
</dbReference>
<feature type="binding site" evidence="9">
    <location>
        <position position="41"/>
    </location>
    <ligand>
        <name>substrate</name>
    </ligand>
</feature>
<proteinExistence type="inferred from homology"/>
<evidence type="ECO:0000256" key="6">
    <source>
        <dbReference type="ARBA" id="ARBA00022840"/>
    </source>
</evidence>
<name>A0A1B1U491_9HELI</name>
<dbReference type="EC" id="6.3.3.3" evidence="9"/>
<dbReference type="AlphaFoldDB" id="A0A1B1U491"/>
<dbReference type="EMBL" id="CP016503">
    <property type="protein sequence ID" value="ANV97576.1"/>
    <property type="molecule type" value="Genomic_DNA"/>
</dbReference>
<feature type="binding site" evidence="9">
    <location>
        <position position="110"/>
    </location>
    <ligand>
        <name>Mg(2+)</name>
        <dbReference type="ChEBI" id="CHEBI:18420"/>
    </ligand>
</feature>
<dbReference type="SUPFAM" id="SSF52540">
    <property type="entry name" value="P-loop containing nucleoside triphosphate hydrolases"/>
    <property type="match status" value="1"/>
</dbReference>
<evidence type="ECO:0000256" key="4">
    <source>
        <dbReference type="ARBA" id="ARBA00022741"/>
    </source>
</evidence>
<feature type="binding site" evidence="9">
    <location>
        <begin position="110"/>
        <end position="113"/>
    </location>
    <ligand>
        <name>ATP</name>
        <dbReference type="ChEBI" id="CHEBI:30616"/>
    </ligand>
</feature>
<dbReference type="GO" id="GO:0005524">
    <property type="term" value="F:ATP binding"/>
    <property type="evidence" value="ECO:0007669"/>
    <property type="project" value="UniProtKB-UniRule"/>
</dbReference>
<keyword evidence="1 9" id="KW-0963">Cytoplasm</keyword>
<accession>A0A1B1U491</accession>
<dbReference type="OrthoDB" id="9802097at2"/>
<comment type="function">
    <text evidence="9">Catalyzes a mechanistically unusual reaction, the ATP-dependent insertion of CO2 between the N7 and N8 nitrogen atoms of 7,8-diaminopelargonic acid (DAPA, also called 7,8-diammoniononanoate) to form a ureido ring.</text>
</comment>
<reference evidence="11" key="1">
    <citation type="submission" date="2016-07" db="EMBL/GenBank/DDBJ databases">
        <authorList>
            <person name="Florea S."/>
            <person name="Webb J.S."/>
            <person name="Jaromczyk J."/>
            <person name="Schardl C.L."/>
        </authorList>
    </citation>
    <scope>NUCLEOTIDE SEQUENCE [LARGE SCALE GENOMIC DNA]</scope>
    <source>
        <strain evidence="11">MIT 01-6242</strain>
    </source>
</reference>
<dbReference type="PIRSF" id="PIRSF006755">
    <property type="entry name" value="DTB_synth"/>
    <property type="match status" value="1"/>
</dbReference>
<evidence type="ECO:0000313" key="10">
    <source>
        <dbReference type="EMBL" id="ANV97576.1"/>
    </source>
</evidence>
<dbReference type="GO" id="GO:0004141">
    <property type="term" value="F:dethiobiotin synthase activity"/>
    <property type="evidence" value="ECO:0007669"/>
    <property type="project" value="UniProtKB-UniRule"/>
</dbReference>
<sequence>MRVFFVTGSDTNVGKTYVTSALVKLLNQRGHKSVALKPIETGVSGMPLDSMLHLETANSLGYNLTLPQINQYAFALPASPYCADVEHRICVASLLEHIERFQDFDYVFVEGAGGLFVPILEDYFMLDFAKDLQERFQGETLFVCDTHLGMINRLLSARYILQHQGICSHFYLNCLDTKEFEQISLPFLREAGIEYTCTLDELSLVIG</sequence>
<dbReference type="InterPro" id="IPR004472">
    <property type="entry name" value="DTB_synth_BioD"/>
</dbReference>
<keyword evidence="2 9" id="KW-0436">Ligase</keyword>
<evidence type="ECO:0000313" key="11">
    <source>
        <dbReference type="Proteomes" id="UP000092884"/>
    </source>
</evidence>
<dbReference type="Gene3D" id="3.40.50.300">
    <property type="entry name" value="P-loop containing nucleotide triphosphate hydrolases"/>
    <property type="match status" value="1"/>
</dbReference>
<dbReference type="STRING" id="222136.BBW65_01570"/>
<comment type="cofactor">
    <cofactor evidence="9">
        <name>Mg(2+)</name>
        <dbReference type="ChEBI" id="CHEBI:18420"/>
    </cofactor>
</comment>
<feature type="binding site" evidence="9">
    <location>
        <position position="16"/>
    </location>
    <ligand>
        <name>Mg(2+)</name>
        <dbReference type="ChEBI" id="CHEBI:18420"/>
    </ligand>
</feature>
<keyword evidence="6 9" id="KW-0067">ATP-binding</keyword>
<evidence type="ECO:0000256" key="8">
    <source>
        <dbReference type="ARBA" id="ARBA00047386"/>
    </source>
</evidence>
<evidence type="ECO:0000256" key="1">
    <source>
        <dbReference type="ARBA" id="ARBA00022490"/>
    </source>
</evidence>
<dbReference type="PANTHER" id="PTHR43210:SF2">
    <property type="entry name" value="ATP-DEPENDENT DETHIOBIOTIN SYNTHETASE BIOD 2"/>
    <property type="match status" value="1"/>
</dbReference>
<protein>
    <recommendedName>
        <fullName evidence="9">ATP-dependent dethiobiotin synthetase BioD</fullName>
        <ecNumber evidence="9">6.3.3.3</ecNumber>
    </recommendedName>
    <alternativeName>
        <fullName evidence="9">DTB synthetase</fullName>
        <shortName evidence="9">DTBS</shortName>
    </alternativeName>
    <alternativeName>
        <fullName evidence="9">Dethiobiotin synthase</fullName>
    </alternativeName>
</protein>
<comment type="pathway">
    <text evidence="9">Cofactor biosynthesis; biotin biosynthesis; biotin from 7,8-diaminononanoate: step 1/2.</text>
</comment>
<comment type="subunit">
    <text evidence="9">Homodimer.</text>
</comment>
<organism evidence="10 11">
    <name type="scientific">Helicobacter enhydrae</name>
    <dbReference type="NCBI Taxonomy" id="222136"/>
    <lineage>
        <taxon>Bacteria</taxon>
        <taxon>Pseudomonadati</taxon>
        <taxon>Campylobacterota</taxon>
        <taxon>Epsilonproteobacteria</taxon>
        <taxon>Campylobacterales</taxon>
        <taxon>Helicobacteraceae</taxon>
        <taxon>Helicobacter</taxon>
    </lineage>
</organism>
<dbReference type="GO" id="GO:0005829">
    <property type="term" value="C:cytosol"/>
    <property type="evidence" value="ECO:0007669"/>
    <property type="project" value="TreeGrafter"/>
</dbReference>
<dbReference type="CDD" id="cd03109">
    <property type="entry name" value="DTBS"/>
    <property type="match status" value="1"/>
</dbReference>
<keyword evidence="5 9" id="KW-0093">Biotin biosynthesis</keyword>
<keyword evidence="3 9" id="KW-0479">Metal-binding</keyword>
<dbReference type="GO" id="GO:0000287">
    <property type="term" value="F:magnesium ion binding"/>
    <property type="evidence" value="ECO:0007669"/>
    <property type="project" value="UniProtKB-UniRule"/>
</dbReference>
<comment type="subcellular location">
    <subcellularLocation>
        <location evidence="9">Cytoplasm</location>
    </subcellularLocation>
</comment>
<feature type="active site" evidence="9">
    <location>
        <position position="37"/>
    </location>
</feature>
<keyword evidence="4 9" id="KW-0547">Nucleotide-binding</keyword>
<comment type="similarity">
    <text evidence="9">Belongs to the dethiobiotin synthetase family.</text>
</comment>
<dbReference type="Proteomes" id="UP000092884">
    <property type="component" value="Chromosome"/>
</dbReference>
<keyword evidence="11" id="KW-1185">Reference proteome</keyword>
<gene>
    <name evidence="9" type="primary">bioD</name>
    <name evidence="10" type="ORF">BBW65_01570</name>
</gene>
<comment type="catalytic activity">
    <reaction evidence="8">
        <text>(7R,8S)-8-amino-7-(carboxyamino)nonanoate + ATP = (4R,5S)-dethiobiotin + ADP + phosphate + H(+)</text>
        <dbReference type="Rhea" id="RHEA:63684"/>
        <dbReference type="ChEBI" id="CHEBI:15378"/>
        <dbReference type="ChEBI" id="CHEBI:30616"/>
        <dbReference type="ChEBI" id="CHEBI:43474"/>
        <dbReference type="ChEBI" id="CHEBI:149470"/>
        <dbReference type="ChEBI" id="CHEBI:149473"/>
        <dbReference type="ChEBI" id="CHEBI:456216"/>
    </reaction>
</comment>
<dbReference type="Pfam" id="PF13500">
    <property type="entry name" value="AAA_26"/>
    <property type="match status" value="1"/>
</dbReference>
<evidence type="ECO:0000256" key="7">
    <source>
        <dbReference type="ARBA" id="ARBA00022842"/>
    </source>
</evidence>
<evidence type="ECO:0000256" key="2">
    <source>
        <dbReference type="ARBA" id="ARBA00022598"/>
    </source>
</evidence>
<dbReference type="KEGG" id="het:BBW65_01570"/>
<comment type="caution">
    <text evidence="9">Lacks conserved residue(s) required for the propagation of feature annotation.</text>
</comment>
<evidence type="ECO:0000256" key="3">
    <source>
        <dbReference type="ARBA" id="ARBA00022723"/>
    </source>
</evidence>
<evidence type="ECO:0000256" key="9">
    <source>
        <dbReference type="HAMAP-Rule" id="MF_00336"/>
    </source>
</evidence>
<evidence type="ECO:0000256" key="5">
    <source>
        <dbReference type="ARBA" id="ARBA00022756"/>
    </source>
</evidence>
<dbReference type="HAMAP" id="MF_00336">
    <property type="entry name" value="BioD"/>
    <property type="match status" value="1"/>
</dbReference>